<dbReference type="OrthoDB" id="8449754at2"/>
<proteinExistence type="predicted"/>
<name>A0A3E1KBJ7_9GAMM</name>
<evidence type="ECO:0000313" key="1">
    <source>
        <dbReference type="EMBL" id="RFF31976.1"/>
    </source>
</evidence>
<dbReference type="RefSeq" id="WP_116649634.1">
    <property type="nucleotide sequence ID" value="NZ_QUZK01000014.1"/>
</dbReference>
<reference evidence="1 2" key="1">
    <citation type="submission" date="2018-08" db="EMBL/GenBank/DDBJ databases">
        <title>Wenzhouxiangella salilacus sp. nov., a novel bacterium isolated from a saline lake in Xinjiang Province, China.</title>
        <authorList>
            <person name="Han S."/>
        </authorList>
    </citation>
    <scope>NUCLEOTIDE SEQUENCE [LARGE SCALE GENOMIC DNA]</scope>
    <source>
        <strain evidence="1 2">XDB06</strain>
    </source>
</reference>
<keyword evidence="2" id="KW-1185">Reference proteome</keyword>
<evidence type="ECO:0000313" key="2">
    <source>
        <dbReference type="Proteomes" id="UP000260351"/>
    </source>
</evidence>
<dbReference type="Proteomes" id="UP000260351">
    <property type="component" value="Unassembled WGS sequence"/>
</dbReference>
<comment type="caution">
    <text evidence="1">The sequence shown here is derived from an EMBL/GenBank/DDBJ whole genome shotgun (WGS) entry which is preliminary data.</text>
</comment>
<dbReference type="AlphaFoldDB" id="A0A3E1KBJ7"/>
<sequence length="189" mass="20780">MMPNGSYSVDSLLKFLKYAGMEGLVNPASARSRRNAVEQLASELTEEERADLRRVNVDDLASRFHKLEESSLRMEALELYAERFRLALADFLSWNENPASFDTVGAERLRAIPRGAGGRSGIGPEQEVAERIALESTENPLNVVPVALGENRTVHIAGLPLDLSRAEADKVCRIVRAFATEPGRGEDGE</sequence>
<protein>
    <submittedName>
        <fullName evidence="1">Uncharacterized protein</fullName>
    </submittedName>
</protein>
<organism evidence="1 2">
    <name type="scientific">Wenzhouxiangella sediminis</name>
    <dbReference type="NCBI Taxonomy" id="1792836"/>
    <lineage>
        <taxon>Bacteria</taxon>
        <taxon>Pseudomonadati</taxon>
        <taxon>Pseudomonadota</taxon>
        <taxon>Gammaproteobacteria</taxon>
        <taxon>Chromatiales</taxon>
        <taxon>Wenzhouxiangellaceae</taxon>
        <taxon>Wenzhouxiangella</taxon>
    </lineage>
</organism>
<gene>
    <name evidence="1" type="ORF">DZC52_03005</name>
</gene>
<dbReference type="EMBL" id="QUZK01000014">
    <property type="protein sequence ID" value="RFF31976.1"/>
    <property type="molecule type" value="Genomic_DNA"/>
</dbReference>
<accession>A0A3E1KBJ7</accession>